<reference evidence="2" key="1">
    <citation type="submission" date="2015-09" db="EMBL/GenBank/DDBJ databases">
        <authorList>
            <person name="Jackson K.R."/>
            <person name="Lunt B.L."/>
            <person name="Fisher J.N.B."/>
            <person name="Gardner A.V."/>
            <person name="Bailey M.E."/>
            <person name="Deus L.M."/>
            <person name="Earl A.S."/>
            <person name="Gibby P.D."/>
            <person name="Hartmann K.A."/>
            <person name="Liu J.E."/>
            <person name="Manci A.M."/>
            <person name="Nielsen D.A."/>
            <person name="Solomon M.B."/>
            <person name="Breakwell D.P."/>
            <person name="Burnett S.H."/>
            <person name="Grose J.H."/>
        </authorList>
    </citation>
    <scope>NUCLEOTIDE SEQUENCE</scope>
    <source>
        <strain evidence="2">7805</strain>
    </source>
</reference>
<sequence>MSIRDLVLAKLEELPETLLQEVNQAIDKIIDQNLDKTVESNVDEKLLKAWLKWFEGVDQLQVKTATPINEYQQILLNKYRQQGLNL</sequence>
<evidence type="ECO:0000313" key="2">
    <source>
        <dbReference type="EMBL" id="CUM61304.1"/>
    </source>
</evidence>
<gene>
    <name evidence="1" type="ORF">PANO66_01972</name>
    <name evidence="2" type="ORF">PLAM_3338</name>
</gene>
<dbReference type="EMBL" id="LO018304">
    <property type="protein sequence ID" value="CUM61304.1"/>
    <property type="molecule type" value="Genomic_DNA"/>
</dbReference>
<dbReference type="EMBL" id="LR882963">
    <property type="protein sequence ID" value="CAD5940919.1"/>
    <property type="molecule type" value="Genomic_DNA"/>
</dbReference>
<dbReference type="Proteomes" id="UP001153761">
    <property type="component" value="Chromosome"/>
</dbReference>
<dbReference type="RefSeq" id="WP_042152717.1">
    <property type="nucleotide sequence ID" value="NZ_JBAVBW010000147.1"/>
</dbReference>
<protein>
    <recommendedName>
        <fullName evidence="3">DUF2281 domain-containing protein</fullName>
    </recommendedName>
</protein>
<accession>A0A1J1JIG1</accession>
<dbReference type="AlphaFoldDB" id="A0A1J1JIG1"/>
<evidence type="ECO:0008006" key="3">
    <source>
        <dbReference type="Google" id="ProtNLM"/>
    </source>
</evidence>
<reference evidence="1" key="2">
    <citation type="submission" date="2020-09" db="EMBL/GenBank/DDBJ databases">
        <authorList>
            <person name="Blom J."/>
        </authorList>
    </citation>
    <scope>NUCLEOTIDE SEQUENCE</scope>
    <source>
        <strain evidence="1">No.66</strain>
    </source>
</reference>
<name>A0A1J1JIG1_PLAAG</name>
<organism evidence="2">
    <name type="scientific">Planktothrix agardhii</name>
    <name type="common">Oscillatoria agardhii</name>
    <dbReference type="NCBI Taxonomy" id="1160"/>
    <lineage>
        <taxon>Bacteria</taxon>
        <taxon>Bacillati</taxon>
        <taxon>Cyanobacteriota</taxon>
        <taxon>Cyanophyceae</taxon>
        <taxon>Oscillatoriophycideae</taxon>
        <taxon>Oscillatoriales</taxon>
        <taxon>Microcoleaceae</taxon>
        <taxon>Planktothrix</taxon>
    </lineage>
</organism>
<proteinExistence type="predicted"/>
<evidence type="ECO:0000313" key="1">
    <source>
        <dbReference type="EMBL" id="CAD5940919.1"/>
    </source>
</evidence>